<dbReference type="EMBL" id="UFXW01000004">
    <property type="protein sequence ID" value="STC90383.1"/>
    <property type="molecule type" value="Genomic_DNA"/>
</dbReference>
<proteinExistence type="predicted"/>
<dbReference type="AlphaFoldDB" id="A0A376W5D7"/>
<sequence length="83" mass="9603">MHEIYATELLPYKYEDQKKAGVITKKGVYLRREWLTKDEIEYLLSADTSSYLIDKMDLCSYVRPQPATMINMPQSAINAPVQS</sequence>
<dbReference type="Proteomes" id="UP000254716">
    <property type="component" value="Unassembled WGS sequence"/>
</dbReference>
<dbReference type="EMBL" id="UGCV01000008">
    <property type="protein sequence ID" value="STJ18637.1"/>
    <property type="molecule type" value="Genomic_DNA"/>
</dbReference>
<dbReference type="Proteomes" id="UP000254647">
    <property type="component" value="Unassembled WGS sequence"/>
</dbReference>
<organism evidence="2 4">
    <name type="scientific">Escherichia coli</name>
    <dbReference type="NCBI Taxonomy" id="562"/>
    <lineage>
        <taxon>Bacteria</taxon>
        <taxon>Pseudomonadati</taxon>
        <taxon>Pseudomonadota</taxon>
        <taxon>Gammaproteobacteria</taxon>
        <taxon>Enterobacterales</taxon>
        <taxon>Enterobacteriaceae</taxon>
        <taxon>Escherichia</taxon>
    </lineage>
</organism>
<evidence type="ECO:0000313" key="2">
    <source>
        <dbReference type="EMBL" id="STJ18637.1"/>
    </source>
</evidence>
<protein>
    <submittedName>
        <fullName evidence="2">Uncharacterized protein</fullName>
    </submittedName>
</protein>
<accession>A0A376W5D7</accession>
<name>A0A376W5D7_ECOLX</name>
<evidence type="ECO:0000313" key="4">
    <source>
        <dbReference type="Proteomes" id="UP000254716"/>
    </source>
</evidence>
<evidence type="ECO:0000313" key="3">
    <source>
        <dbReference type="Proteomes" id="UP000254647"/>
    </source>
</evidence>
<gene>
    <name evidence="1" type="ORF">NCTC10767_05457</name>
    <name evidence="2" type="ORF">NCTC9081_04132</name>
</gene>
<evidence type="ECO:0000313" key="1">
    <source>
        <dbReference type="EMBL" id="STC90383.1"/>
    </source>
</evidence>
<reference evidence="3 4" key="1">
    <citation type="submission" date="2018-06" db="EMBL/GenBank/DDBJ databases">
        <authorList>
            <consortium name="Pathogen Informatics"/>
            <person name="Doyle S."/>
        </authorList>
    </citation>
    <scope>NUCLEOTIDE SEQUENCE [LARGE SCALE GENOMIC DNA]</scope>
    <source>
        <strain evidence="1 3">NCTC10767</strain>
        <strain evidence="2 4">NCTC9081</strain>
    </source>
</reference>